<dbReference type="PIRSF" id="PIRSF000103">
    <property type="entry name" value="HIBADH"/>
    <property type="match status" value="1"/>
</dbReference>
<evidence type="ECO:0000256" key="2">
    <source>
        <dbReference type="ARBA" id="ARBA00023027"/>
    </source>
</evidence>
<dbReference type="Pfam" id="PF14833">
    <property type="entry name" value="NAD_binding_11"/>
    <property type="match status" value="1"/>
</dbReference>
<dbReference type="Pfam" id="PF03446">
    <property type="entry name" value="NAD_binding_2"/>
    <property type="match status" value="1"/>
</dbReference>
<dbReference type="InterPro" id="IPR029154">
    <property type="entry name" value="HIBADH-like_NADP-bd"/>
</dbReference>
<keyword evidence="2" id="KW-0520">NAD</keyword>
<dbReference type="InterPro" id="IPR006115">
    <property type="entry name" value="6PGDH_NADP-bd"/>
</dbReference>
<feature type="domain" description="6-phosphogluconate dehydrogenase NADP-binding" evidence="4">
    <location>
        <begin position="3"/>
        <end position="160"/>
    </location>
</feature>
<evidence type="ECO:0000256" key="1">
    <source>
        <dbReference type="ARBA" id="ARBA00023002"/>
    </source>
</evidence>
<evidence type="ECO:0000313" key="7">
    <source>
        <dbReference type="Proteomes" id="UP001139035"/>
    </source>
</evidence>
<evidence type="ECO:0000256" key="3">
    <source>
        <dbReference type="PIRSR" id="PIRSR000103-1"/>
    </source>
</evidence>
<dbReference type="GO" id="GO:0051287">
    <property type="term" value="F:NAD binding"/>
    <property type="evidence" value="ECO:0007669"/>
    <property type="project" value="InterPro"/>
</dbReference>
<name>A0A9X1P3C4_9HYPH</name>
<keyword evidence="1" id="KW-0560">Oxidoreductase</keyword>
<dbReference type="Proteomes" id="UP001139035">
    <property type="component" value="Unassembled WGS sequence"/>
</dbReference>
<dbReference type="PANTHER" id="PTHR43580">
    <property type="entry name" value="OXIDOREDUCTASE GLYR1-RELATED"/>
    <property type="match status" value="1"/>
</dbReference>
<evidence type="ECO:0000313" key="6">
    <source>
        <dbReference type="EMBL" id="MCE7028563.1"/>
    </source>
</evidence>
<comment type="caution">
    <text evidence="6">The sequence shown here is derived from an EMBL/GenBank/DDBJ whole genome shotgun (WGS) entry which is preliminary data.</text>
</comment>
<sequence length="285" mass="29956">MPTIAFLGLGAMGSRLAKNLLDAGTDLVVWNRSKEKTEPFVAAGARVAATPREAGETSDFVLAMVADDEASEEVWLDTERGALAGMKPGKTAVEISTLQPGWVRTLGEATAEKGVDLVEAPVSGTLPQAESAGLVFFLGGKEAAVDRARPILKPLGKSFDRVGDWGDGATVKLATNAILGINVAAWAEVIGMLGRSSVDTQTAVDAIAKTAVWAPNFGYLTGSMIQSDFDPKFPITLIDKDFRYALALAGADRAPVVDKVRESFEGAIAEGLGAENMTALAKLYR</sequence>
<dbReference type="GO" id="GO:0050661">
    <property type="term" value="F:NADP binding"/>
    <property type="evidence" value="ECO:0007669"/>
    <property type="project" value="InterPro"/>
</dbReference>
<accession>A0A9X1P3C4</accession>
<organism evidence="6 7">
    <name type="scientific">Jiella avicenniae</name>
    <dbReference type="NCBI Taxonomy" id="2907202"/>
    <lineage>
        <taxon>Bacteria</taxon>
        <taxon>Pseudomonadati</taxon>
        <taxon>Pseudomonadota</taxon>
        <taxon>Alphaproteobacteria</taxon>
        <taxon>Hyphomicrobiales</taxon>
        <taxon>Aurantimonadaceae</taxon>
        <taxon>Jiella</taxon>
    </lineage>
</organism>
<dbReference type="SUPFAM" id="SSF51735">
    <property type="entry name" value="NAD(P)-binding Rossmann-fold domains"/>
    <property type="match status" value="1"/>
</dbReference>
<gene>
    <name evidence="6" type="ORF">LZD57_11240</name>
</gene>
<dbReference type="PANTHER" id="PTHR43580:SF2">
    <property type="entry name" value="CYTOKINE-LIKE NUCLEAR FACTOR N-PAC"/>
    <property type="match status" value="1"/>
</dbReference>
<dbReference type="EMBL" id="JAJUWU010000009">
    <property type="protein sequence ID" value="MCE7028563.1"/>
    <property type="molecule type" value="Genomic_DNA"/>
</dbReference>
<dbReference type="InterPro" id="IPR036291">
    <property type="entry name" value="NAD(P)-bd_dom_sf"/>
</dbReference>
<dbReference type="InterPro" id="IPR013328">
    <property type="entry name" value="6PGD_dom2"/>
</dbReference>
<dbReference type="GO" id="GO:0016491">
    <property type="term" value="F:oxidoreductase activity"/>
    <property type="evidence" value="ECO:0007669"/>
    <property type="project" value="UniProtKB-KW"/>
</dbReference>
<dbReference type="Gene3D" id="3.40.50.720">
    <property type="entry name" value="NAD(P)-binding Rossmann-like Domain"/>
    <property type="match status" value="1"/>
</dbReference>
<feature type="active site" evidence="3">
    <location>
        <position position="172"/>
    </location>
</feature>
<keyword evidence="7" id="KW-1185">Reference proteome</keyword>
<dbReference type="InterPro" id="IPR051265">
    <property type="entry name" value="HIBADH-related_NP60_sf"/>
</dbReference>
<dbReference type="Gene3D" id="1.10.1040.10">
    <property type="entry name" value="N-(1-d-carboxylethyl)-l-norvaline Dehydrogenase, domain 2"/>
    <property type="match status" value="1"/>
</dbReference>
<evidence type="ECO:0000259" key="4">
    <source>
        <dbReference type="Pfam" id="PF03446"/>
    </source>
</evidence>
<dbReference type="InterPro" id="IPR015815">
    <property type="entry name" value="HIBADH-related"/>
</dbReference>
<reference evidence="6" key="1">
    <citation type="submission" date="2022-01" db="EMBL/GenBank/DDBJ databases">
        <title>Jiella avicenniae sp. nov., a novel endophytic bacterium isolated from bark of Avicennia marina.</title>
        <authorList>
            <person name="Tuo L."/>
        </authorList>
    </citation>
    <scope>NUCLEOTIDE SEQUENCE</scope>
    <source>
        <strain evidence="6">CBK1P-4</strain>
    </source>
</reference>
<dbReference type="InterPro" id="IPR008927">
    <property type="entry name" value="6-PGluconate_DH-like_C_sf"/>
</dbReference>
<proteinExistence type="predicted"/>
<dbReference type="AlphaFoldDB" id="A0A9X1P3C4"/>
<feature type="domain" description="3-hydroxyisobutyrate dehydrogenase-like NAD-binding" evidence="5">
    <location>
        <begin position="166"/>
        <end position="284"/>
    </location>
</feature>
<protein>
    <submittedName>
        <fullName evidence="6">NAD(P)-dependent oxidoreductase</fullName>
    </submittedName>
</protein>
<dbReference type="SUPFAM" id="SSF48179">
    <property type="entry name" value="6-phosphogluconate dehydrogenase C-terminal domain-like"/>
    <property type="match status" value="1"/>
</dbReference>
<evidence type="ECO:0000259" key="5">
    <source>
        <dbReference type="Pfam" id="PF14833"/>
    </source>
</evidence>